<comment type="caution">
    <text evidence="2">The sequence shown here is derived from an EMBL/GenBank/DDBJ whole genome shotgun (WGS) entry which is preliminary data.</text>
</comment>
<dbReference type="InterPro" id="IPR050570">
    <property type="entry name" value="Cell_wall_metabolism_enzyme"/>
</dbReference>
<sequence length="174" mass="19475">MQGVQWPLDYNIIRGRKLSNTYGRFKERFAGCHWGWDFYAGVGTPCYAIADAISIQTYQSSSFGLVLVLEFDHEGRRLFAAYCHLDKAIVQGAGPRNQIKAGDFVAYTGSSGNASNLKGEEEHLHFELRTSVRPLPGEKGRLSPIEIFRKCPLNSPIITPHRTSEMPKRQGMVA</sequence>
<dbReference type="PANTHER" id="PTHR21666">
    <property type="entry name" value="PEPTIDASE-RELATED"/>
    <property type="match status" value="1"/>
</dbReference>
<dbReference type="SUPFAM" id="SSF51261">
    <property type="entry name" value="Duplicated hybrid motif"/>
    <property type="match status" value="1"/>
</dbReference>
<evidence type="ECO:0000259" key="1">
    <source>
        <dbReference type="Pfam" id="PF01551"/>
    </source>
</evidence>
<dbReference type="InterPro" id="IPR016047">
    <property type="entry name" value="M23ase_b-sheet_dom"/>
</dbReference>
<dbReference type="Proteomes" id="UP001198602">
    <property type="component" value="Unassembled WGS sequence"/>
</dbReference>
<protein>
    <submittedName>
        <fullName evidence="2">M23 family metallopeptidase</fullName>
    </submittedName>
</protein>
<evidence type="ECO:0000313" key="2">
    <source>
        <dbReference type="EMBL" id="MCA1856349.1"/>
    </source>
</evidence>
<name>A0ABS7Y9I1_9BURK</name>
<feature type="domain" description="M23ase beta-sheet core" evidence="1">
    <location>
        <begin position="33"/>
        <end position="131"/>
    </location>
</feature>
<accession>A0ABS7Y9I1</accession>
<organism evidence="2 3">
    <name type="scientific">Massilia hydrophila</name>
    <dbReference type="NCBI Taxonomy" id="3044279"/>
    <lineage>
        <taxon>Bacteria</taxon>
        <taxon>Pseudomonadati</taxon>
        <taxon>Pseudomonadota</taxon>
        <taxon>Betaproteobacteria</taxon>
        <taxon>Burkholderiales</taxon>
        <taxon>Oxalobacteraceae</taxon>
        <taxon>Telluria group</taxon>
        <taxon>Massilia</taxon>
    </lineage>
</organism>
<dbReference type="RefSeq" id="WP_225238643.1">
    <property type="nucleotide sequence ID" value="NZ_JAHYBX010000003.1"/>
</dbReference>
<gene>
    <name evidence="2" type="ORF">LE190_10495</name>
</gene>
<dbReference type="EMBL" id="JAHYBX010000003">
    <property type="protein sequence ID" value="MCA1856349.1"/>
    <property type="molecule type" value="Genomic_DNA"/>
</dbReference>
<proteinExistence type="predicted"/>
<dbReference type="PANTHER" id="PTHR21666:SF270">
    <property type="entry name" value="MUREIN HYDROLASE ACTIVATOR ENVC"/>
    <property type="match status" value="1"/>
</dbReference>
<reference evidence="2 3" key="1">
    <citation type="submission" date="2021-07" db="EMBL/GenBank/DDBJ databases">
        <title>Characterization of Violacein-producing bacteria and related species.</title>
        <authorList>
            <person name="Wilson H.S."/>
            <person name="De Leon M.E."/>
        </authorList>
    </citation>
    <scope>NUCLEOTIDE SEQUENCE [LARGE SCALE GENOMIC DNA]</scope>
    <source>
        <strain evidence="2 3">HSC-2F05</strain>
    </source>
</reference>
<evidence type="ECO:0000313" key="3">
    <source>
        <dbReference type="Proteomes" id="UP001198602"/>
    </source>
</evidence>
<dbReference type="CDD" id="cd12797">
    <property type="entry name" value="M23_peptidase"/>
    <property type="match status" value="1"/>
</dbReference>
<keyword evidence="3" id="KW-1185">Reference proteome</keyword>
<dbReference type="Gene3D" id="2.70.70.10">
    <property type="entry name" value="Glucose Permease (Domain IIA)"/>
    <property type="match status" value="1"/>
</dbReference>
<dbReference type="Pfam" id="PF01551">
    <property type="entry name" value="Peptidase_M23"/>
    <property type="match status" value="1"/>
</dbReference>
<dbReference type="InterPro" id="IPR011055">
    <property type="entry name" value="Dup_hybrid_motif"/>
</dbReference>